<evidence type="ECO:0000313" key="2">
    <source>
        <dbReference type="EMBL" id="RNF03040.1"/>
    </source>
</evidence>
<evidence type="ECO:0000256" key="1">
    <source>
        <dbReference type="SAM" id="MobiDB-lite"/>
    </source>
</evidence>
<reference evidence="2 3" key="1">
    <citation type="journal article" date="2018" name="BMC Genomics">
        <title>Genomic comparison of Trypanosoma conorhini and Trypanosoma rangeli to Trypanosoma cruzi strains of high and low virulence.</title>
        <authorList>
            <person name="Bradwell K.R."/>
            <person name="Koparde V.N."/>
            <person name="Matveyev A.V."/>
            <person name="Serrano M.G."/>
            <person name="Alves J.M."/>
            <person name="Parikh H."/>
            <person name="Huang B."/>
            <person name="Lee V."/>
            <person name="Espinosa-Alvarez O."/>
            <person name="Ortiz P.A."/>
            <person name="Costa-Martins A.G."/>
            <person name="Teixeira M.M."/>
            <person name="Buck G.A."/>
        </authorList>
    </citation>
    <scope>NUCLEOTIDE SEQUENCE [LARGE SCALE GENOMIC DNA]</scope>
    <source>
        <strain evidence="2 3">025E</strain>
    </source>
</reference>
<dbReference type="RefSeq" id="XP_029224771.1">
    <property type="nucleotide sequence ID" value="XM_029375113.1"/>
</dbReference>
<dbReference type="GeneID" id="40321869"/>
<dbReference type="EMBL" id="MKKU01000742">
    <property type="protein sequence ID" value="RNF03040.1"/>
    <property type="molecule type" value="Genomic_DNA"/>
</dbReference>
<organism evidence="2 3">
    <name type="scientific">Trypanosoma conorhini</name>
    <dbReference type="NCBI Taxonomy" id="83891"/>
    <lineage>
        <taxon>Eukaryota</taxon>
        <taxon>Discoba</taxon>
        <taxon>Euglenozoa</taxon>
        <taxon>Kinetoplastea</taxon>
        <taxon>Metakinetoplastina</taxon>
        <taxon>Trypanosomatida</taxon>
        <taxon>Trypanosomatidae</taxon>
        <taxon>Trypanosoma</taxon>
    </lineage>
</organism>
<feature type="compositionally biased region" description="Basic residues" evidence="1">
    <location>
        <begin position="34"/>
        <end position="48"/>
    </location>
</feature>
<feature type="region of interest" description="Disordered" evidence="1">
    <location>
        <begin position="25"/>
        <end position="52"/>
    </location>
</feature>
<dbReference type="Proteomes" id="UP000284403">
    <property type="component" value="Unassembled WGS sequence"/>
</dbReference>
<evidence type="ECO:0000313" key="3">
    <source>
        <dbReference type="Proteomes" id="UP000284403"/>
    </source>
</evidence>
<gene>
    <name evidence="2" type="ORF">Tco025E_08258</name>
</gene>
<keyword evidence="3" id="KW-1185">Reference proteome</keyword>
<accession>A0A422NC09</accession>
<proteinExistence type="predicted"/>
<name>A0A422NC09_9TRYP</name>
<protein>
    <submittedName>
        <fullName evidence="2">Uncharacterized protein</fullName>
    </submittedName>
</protein>
<dbReference type="AlphaFoldDB" id="A0A422NC09"/>
<comment type="caution">
    <text evidence="2">The sequence shown here is derived from an EMBL/GenBank/DDBJ whole genome shotgun (WGS) entry which is preliminary data.</text>
</comment>
<sequence length="107" mass="12298">MRGTGKVCYRWMRRGTYLFFSWRRRNGSASSHPGSKRNRRSSSGRRRIQRPEASTLGFSVMSKRGTALGCLLVCASSESESLSAMRKWAKRLLDILRRVAMQRQTLL</sequence>